<proteinExistence type="predicted"/>
<dbReference type="RefSeq" id="XP_013270158.1">
    <property type="nucleotide sequence ID" value="XM_013414704.1"/>
</dbReference>
<dbReference type="Gene3D" id="3.30.70.100">
    <property type="match status" value="1"/>
</dbReference>
<name>A0A0D2FM53_9EURO</name>
<evidence type="ECO:0000313" key="1">
    <source>
        <dbReference type="EMBL" id="KIX03022.1"/>
    </source>
</evidence>
<evidence type="ECO:0000313" key="2">
    <source>
        <dbReference type="Proteomes" id="UP000053617"/>
    </source>
</evidence>
<dbReference type="HOGENOM" id="CLU_1245396_0_0_1"/>
<gene>
    <name evidence="1" type="ORF">Z518_06572</name>
</gene>
<evidence type="ECO:0008006" key="3">
    <source>
        <dbReference type="Google" id="ProtNLM"/>
    </source>
</evidence>
<dbReference type="GeneID" id="25294643"/>
<protein>
    <recommendedName>
        <fullName evidence="3">ABM domain-containing protein</fullName>
    </recommendedName>
</protein>
<organism evidence="1 2">
    <name type="scientific">Rhinocladiella mackenziei CBS 650.93</name>
    <dbReference type="NCBI Taxonomy" id="1442369"/>
    <lineage>
        <taxon>Eukaryota</taxon>
        <taxon>Fungi</taxon>
        <taxon>Dikarya</taxon>
        <taxon>Ascomycota</taxon>
        <taxon>Pezizomycotina</taxon>
        <taxon>Eurotiomycetes</taxon>
        <taxon>Chaetothyriomycetidae</taxon>
        <taxon>Chaetothyriales</taxon>
        <taxon>Herpotrichiellaceae</taxon>
        <taxon>Rhinocladiella</taxon>
    </lineage>
</organism>
<sequence>MPLIEIATVRLRPEFSSELPPSFTETWSRALRLAGAAAGIPFQLYQNDRDSDLYYLFGGWATGADHIAFLSTSSAVELAQAIGQYMTVDIVRHIDGDVRDLIGRQQTGDKLGRLKVGVYKVPNTMLDEWKHKWQLVHEGSDGVGGWDMSASVQTQHKAFREMGEAINSVSAFGGNDPGGITSWVWVTLAGAGNEGDQGGMSKNLMEDVETDFFEMEHVLG</sequence>
<dbReference type="Proteomes" id="UP000053617">
    <property type="component" value="Unassembled WGS sequence"/>
</dbReference>
<dbReference type="EMBL" id="KN847479">
    <property type="protein sequence ID" value="KIX03022.1"/>
    <property type="molecule type" value="Genomic_DNA"/>
</dbReference>
<dbReference type="AlphaFoldDB" id="A0A0D2FM53"/>
<accession>A0A0D2FM53</accession>
<keyword evidence="2" id="KW-1185">Reference proteome</keyword>
<reference evidence="1 2" key="1">
    <citation type="submission" date="2015-01" db="EMBL/GenBank/DDBJ databases">
        <title>The Genome Sequence of Rhinocladiella mackenzie CBS 650.93.</title>
        <authorList>
            <consortium name="The Broad Institute Genomics Platform"/>
            <person name="Cuomo C."/>
            <person name="de Hoog S."/>
            <person name="Gorbushina A."/>
            <person name="Stielow B."/>
            <person name="Teixiera M."/>
            <person name="Abouelleil A."/>
            <person name="Chapman S.B."/>
            <person name="Priest M."/>
            <person name="Young S.K."/>
            <person name="Wortman J."/>
            <person name="Nusbaum C."/>
            <person name="Birren B."/>
        </authorList>
    </citation>
    <scope>NUCLEOTIDE SEQUENCE [LARGE SCALE GENOMIC DNA]</scope>
    <source>
        <strain evidence="1 2">CBS 650.93</strain>
    </source>
</reference>
<dbReference type="VEuPathDB" id="FungiDB:Z518_06572"/>
<dbReference type="OrthoDB" id="4134548at2759"/>